<evidence type="ECO:0000313" key="3">
    <source>
        <dbReference type="EMBL" id="MDD7967746.1"/>
    </source>
</evidence>
<dbReference type="InterPro" id="IPR047650">
    <property type="entry name" value="Transpos_IS110"/>
</dbReference>
<reference evidence="3 4" key="1">
    <citation type="submission" date="2023-02" db="EMBL/GenBank/DDBJ databases">
        <title>Genome sequencing required for Actinomycetospora new species description.</title>
        <authorList>
            <person name="Saimee Y."/>
            <person name="Duangmal K."/>
        </authorList>
    </citation>
    <scope>NUCLEOTIDE SEQUENCE [LARGE SCALE GENOMIC DNA]</scope>
    <source>
        <strain evidence="3 4">DW7H6</strain>
    </source>
</reference>
<evidence type="ECO:0000259" key="2">
    <source>
        <dbReference type="Pfam" id="PF02371"/>
    </source>
</evidence>
<dbReference type="InterPro" id="IPR003346">
    <property type="entry name" value="Transposase_20"/>
</dbReference>
<dbReference type="NCBIfam" id="NF033542">
    <property type="entry name" value="transpos_IS110"/>
    <property type="match status" value="1"/>
</dbReference>
<dbReference type="Proteomes" id="UP001300763">
    <property type="component" value="Unassembled WGS sequence"/>
</dbReference>
<sequence length="414" mass="44957">MLFVGDDWAEDHHDVELQDATGRRLARARLPEGLAGVARLHELIATALPEHDDAASGELGDPGRVWVGIETDRGPWVQALVAAGYRVFPINPRQVARYRERHGNAGGKSDVGDAHALADMLRTDGHQLRAISGDSPLAAGVKVMARAHQTLIWERARHALRLRAGLREYFPAALEAFDELAATDALELLGKAPDPTSAARLTRPQIEAALRHAHRHGVKDKAVALQTALRTPGLTQPAAVVAAFAAVTRALVAVIAAVNTQVAVLERSLREAFDTHPEAEIYRSQPGLGPVLATRVLAEFGDDPERYADARARKNYAATSPITRQSGKKKTVAARFVHNDRLVDAVARQAQGALVVSPGARRYYDELRARGVGHFAALRQLANRLVGILHGCLKTGTRYDEQIAWHHRHRAAAA</sequence>
<evidence type="ECO:0000259" key="1">
    <source>
        <dbReference type="Pfam" id="PF01548"/>
    </source>
</evidence>
<dbReference type="PANTHER" id="PTHR33055">
    <property type="entry name" value="TRANSPOSASE FOR INSERTION SEQUENCE ELEMENT IS1111A"/>
    <property type="match status" value="1"/>
</dbReference>
<dbReference type="Pfam" id="PF01548">
    <property type="entry name" value="DEDD_Tnp_IS110"/>
    <property type="match status" value="1"/>
</dbReference>
<evidence type="ECO:0000313" key="4">
    <source>
        <dbReference type="Proteomes" id="UP001300763"/>
    </source>
</evidence>
<dbReference type="EMBL" id="JAQZAO010000009">
    <property type="protein sequence ID" value="MDD7967746.1"/>
    <property type="molecule type" value="Genomic_DNA"/>
</dbReference>
<protein>
    <submittedName>
        <fullName evidence="3">IS110 family transposase</fullName>
    </submittedName>
</protein>
<name>A0ABT5SYG6_9PSEU</name>
<feature type="domain" description="Transposase IS110-like N-terminal" evidence="1">
    <location>
        <begin position="4"/>
        <end position="171"/>
    </location>
</feature>
<proteinExistence type="predicted"/>
<dbReference type="InterPro" id="IPR002525">
    <property type="entry name" value="Transp_IS110-like_N"/>
</dbReference>
<feature type="domain" description="Transposase IS116/IS110/IS902 C-terminal" evidence="2">
    <location>
        <begin position="281"/>
        <end position="364"/>
    </location>
</feature>
<keyword evidence="4" id="KW-1185">Reference proteome</keyword>
<dbReference type="PANTHER" id="PTHR33055:SF3">
    <property type="entry name" value="PUTATIVE TRANSPOSASE FOR IS117-RELATED"/>
    <property type="match status" value="1"/>
</dbReference>
<comment type="caution">
    <text evidence="3">The sequence shown here is derived from an EMBL/GenBank/DDBJ whole genome shotgun (WGS) entry which is preliminary data.</text>
</comment>
<dbReference type="RefSeq" id="WP_274202270.1">
    <property type="nucleotide sequence ID" value="NZ_JAQZAO010000009.1"/>
</dbReference>
<organism evidence="3 4">
    <name type="scientific">Actinomycetospora lemnae</name>
    <dbReference type="NCBI Taxonomy" id="3019891"/>
    <lineage>
        <taxon>Bacteria</taxon>
        <taxon>Bacillati</taxon>
        <taxon>Actinomycetota</taxon>
        <taxon>Actinomycetes</taxon>
        <taxon>Pseudonocardiales</taxon>
        <taxon>Pseudonocardiaceae</taxon>
        <taxon>Actinomycetospora</taxon>
    </lineage>
</organism>
<accession>A0ABT5SYG6</accession>
<gene>
    <name evidence="3" type="ORF">PGB27_20595</name>
</gene>
<dbReference type="Pfam" id="PF02371">
    <property type="entry name" value="Transposase_20"/>
    <property type="match status" value="1"/>
</dbReference>